<comment type="function">
    <text evidence="7">Choline transporter.</text>
</comment>
<dbReference type="Proteomes" id="UP000051952">
    <property type="component" value="Unassembled WGS sequence"/>
</dbReference>
<feature type="transmembrane region" description="Helical" evidence="7">
    <location>
        <begin position="284"/>
        <end position="303"/>
    </location>
</feature>
<feature type="transmembrane region" description="Helical" evidence="7">
    <location>
        <begin position="250"/>
        <end position="278"/>
    </location>
</feature>
<evidence type="ECO:0000256" key="8">
    <source>
        <dbReference type="SAM" id="MobiDB-lite"/>
    </source>
</evidence>
<evidence type="ECO:0000313" key="10">
    <source>
        <dbReference type="Proteomes" id="UP000051952"/>
    </source>
</evidence>
<accession>A0A0S4IWG5</accession>
<evidence type="ECO:0000256" key="3">
    <source>
        <dbReference type="ARBA" id="ARBA00022692"/>
    </source>
</evidence>
<evidence type="ECO:0000256" key="4">
    <source>
        <dbReference type="ARBA" id="ARBA00022989"/>
    </source>
</evidence>
<dbReference type="PANTHER" id="PTHR12385">
    <property type="entry name" value="CHOLINE TRANSPORTER-LIKE (SLC FAMILY 44)"/>
    <property type="match status" value="1"/>
</dbReference>
<feature type="compositionally biased region" description="Polar residues" evidence="8">
    <location>
        <begin position="71"/>
        <end position="81"/>
    </location>
</feature>
<protein>
    <recommendedName>
        <fullName evidence="7">Choline transporter-like protein</fullName>
    </recommendedName>
</protein>
<organism evidence="9 10">
    <name type="scientific">Bodo saltans</name>
    <name type="common">Flagellated protozoan</name>
    <dbReference type="NCBI Taxonomy" id="75058"/>
    <lineage>
        <taxon>Eukaryota</taxon>
        <taxon>Discoba</taxon>
        <taxon>Euglenozoa</taxon>
        <taxon>Kinetoplastea</taxon>
        <taxon>Metakinetoplastina</taxon>
        <taxon>Eubodonida</taxon>
        <taxon>Bodonidae</taxon>
        <taxon>Bodo</taxon>
    </lineage>
</organism>
<feature type="transmembrane region" description="Helical" evidence="7">
    <location>
        <begin position="480"/>
        <end position="498"/>
    </location>
</feature>
<feature type="region of interest" description="Disordered" evidence="8">
    <location>
        <begin position="44"/>
        <end position="81"/>
    </location>
</feature>
<feature type="transmembrane region" description="Helical" evidence="7">
    <location>
        <begin position="140"/>
        <end position="161"/>
    </location>
</feature>
<evidence type="ECO:0000256" key="2">
    <source>
        <dbReference type="ARBA" id="ARBA00007168"/>
    </source>
</evidence>
<feature type="transmembrane region" description="Helical" evidence="7">
    <location>
        <begin position="168"/>
        <end position="191"/>
    </location>
</feature>
<feature type="compositionally biased region" description="Low complexity" evidence="8">
    <location>
        <begin position="44"/>
        <end position="70"/>
    </location>
</feature>
<proteinExistence type="inferred from homology"/>
<keyword evidence="3 7" id="KW-0812">Transmembrane</keyword>
<dbReference type="PANTHER" id="PTHR12385:SF14">
    <property type="entry name" value="CHOLINE TRANSPORTER-LIKE 2"/>
    <property type="match status" value="1"/>
</dbReference>
<evidence type="ECO:0000256" key="7">
    <source>
        <dbReference type="RuleBase" id="RU368066"/>
    </source>
</evidence>
<dbReference type="GO" id="GO:0005886">
    <property type="term" value="C:plasma membrane"/>
    <property type="evidence" value="ECO:0007669"/>
    <property type="project" value="UniProtKB-SubCell"/>
</dbReference>
<dbReference type="OMA" id="HCYVEYA"/>
<dbReference type="EMBL" id="CYKH01000569">
    <property type="protein sequence ID" value="CUG06242.1"/>
    <property type="molecule type" value="Genomic_DNA"/>
</dbReference>
<name>A0A0S4IWG5_BODSA</name>
<reference evidence="10" key="1">
    <citation type="submission" date="2015-09" db="EMBL/GenBank/DDBJ databases">
        <authorList>
            <consortium name="Pathogen Informatics"/>
        </authorList>
    </citation>
    <scope>NUCLEOTIDE SEQUENCE [LARGE SCALE GENOMIC DNA]</scope>
    <source>
        <strain evidence="10">Lake Konstanz</strain>
    </source>
</reference>
<evidence type="ECO:0000256" key="6">
    <source>
        <dbReference type="ARBA" id="ARBA00023180"/>
    </source>
</evidence>
<feature type="transmembrane region" description="Helical" evidence="7">
    <location>
        <begin position="324"/>
        <end position="351"/>
    </location>
</feature>
<keyword evidence="6" id="KW-0325">Glycoprotein</keyword>
<dbReference type="VEuPathDB" id="TriTrypDB:BSAL_72100"/>
<feature type="transmembrane region" description="Helical" evidence="7">
    <location>
        <begin position="207"/>
        <end position="229"/>
    </location>
</feature>
<dbReference type="Pfam" id="PF04515">
    <property type="entry name" value="Choline_transpo"/>
    <property type="match status" value="1"/>
</dbReference>
<feature type="transmembrane region" description="Helical" evidence="7">
    <location>
        <begin position="380"/>
        <end position="400"/>
    </location>
</feature>
<keyword evidence="4 7" id="KW-1133">Transmembrane helix</keyword>
<evidence type="ECO:0000256" key="5">
    <source>
        <dbReference type="ARBA" id="ARBA00023136"/>
    </source>
</evidence>
<dbReference type="OrthoDB" id="249252at2759"/>
<comment type="subcellular location">
    <subcellularLocation>
        <location evidence="7">Cell membrane</location>
        <topology evidence="7">Multi-pass membrane protein</topology>
    </subcellularLocation>
    <subcellularLocation>
        <location evidence="1">Membrane</location>
        <topology evidence="1">Multi-pass membrane protein</topology>
    </subcellularLocation>
</comment>
<feature type="transmembrane region" description="Helical" evidence="7">
    <location>
        <begin position="510"/>
        <end position="535"/>
    </location>
</feature>
<sequence>MYFVLYDSFPVLNRCFPNVSSVLCNSLTNCDSYASSQLLASPPLSAEDSANSSTSSTTTTPSTTLIATTTQPNTAEASSTTFAPTTLPATGSVSTTAAVSTTTAAPTTTVAPTSFSLSIGGLAAFRDMATDSVNELYDNWWVILISMLFAMLLSFGWMFILRRTVKPLVVITGLTLLAVLAVGGGLCWVMRSNSLDDAQADAETPKYWLAGAIAFWVSAFLFLCVMLFLRKDIMTACDIIEEASKVPIKIPTIALAPVVCFVLVIPFVAWAVYVAVYIQSCSDILAVPMPNVTIPGANITELLNSTASSLELRSWRVPAHLYNIFMFLWVFGILNAVCFMIVALCAVFWYFSAPGDNKDPPSSSVLTATGIVVRHHLGTIFFGAFIVAVIQIIRIILLLVEKHMSERLKKNEAVQGLMACLHCVMACLERAMKFINKNAYIITAIEGSNFLTSAQRALALLVGNALTVGAITVISEYVMIFGKLLITGVTTLIAFGILKGKSGSDDGETLRSGVLILFCCAIVAYFISALFVNIFSVCIDTILMCYCVDKEGSAPHYFPSDLEKHIDKERLKNDVADGALNEKPLLPSHPKELDLL</sequence>
<evidence type="ECO:0000313" key="9">
    <source>
        <dbReference type="EMBL" id="CUG06242.1"/>
    </source>
</evidence>
<evidence type="ECO:0000256" key="1">
    <source>
        <dbReference type="ARBA" id="ARBA00004141"/>
    </source>
</evidence>
<gene>
    <name evidence="9" type="ORF">BSAL_72100</name>
</gene>
<keyword evidence="5 7" id="KW-0472">Membrane</keyword>
<dbReference type="InterPro" id="IPR007603">
    <property type="entry name" value="Choline_transptr-like"/>
</dbReference>
<keyword evidence="10" id="KW-1185">Reference proteome</keyword>
<comment type="similarity">
    <text evidence="2 7">Belongs to the CTL (choline transporter-like) family.</text>
</comment>
<dbReference type="GO" id="GO:0022857">
    <property type="term" value="F:transmembrane transporter activity"/>
    <property type="evidence" value="ECO:0007669"/>
    <property type="project" value="UniProtKB-UniRule"/>
</dbReference>
<dbReference type="AlphaFoldDB" id="A0A0S4IWG5"/>